<evidence type="ECO:0000256" key="2">
    <source>
        <dbReference type="ARBA" id="ARBA00022481"/>
    </source>
</evidence>
<dbReference type="Gene3D" id="3.30.700.10">
    <property type="entry name" value="Glycoprotein, Type 4 Pilin"/>
    <property type="match status" value="1"/>
</dbReference>
<comment type="caution">
    <text evidence="5">The sequence shown here is derived from an EMBL/GenBank/DDBJ whole genome shotgun (WGS) entry which is preliminary data.</text>
</comment>
<evidence type="ECO:0000256" key="3">
    <source>
        <dbReference type="RuleBase" id="RU000389"/>
    </source>
</evidence>
<dbReference type="InterPro" id="IPR045584">
    <property type="entry name" value="Pilin-like"/>
</dbReference>
<evidence type="ECO:0000313" key="6">
    <source>
        <dbReference type="Proteomes" id="UP001499959"/>
    </source>
</evidence>
<proteinExistence type="inferred from homology"/>
<keyword evidence="6" id="KW-1185">Reference proteome</keyword>
<protein>
    <recommendedName>
        <fullName evidence="7">Prepilin-type N-terminal cleavage/methylation domain-containing protein</fullName>
    </recommendedName>
</protein>
<dbReference type="Pfam" id="PF07963">
    <property type="entry name" value="N_methyl"/>
    <property type="match status" value="1"/>
</dbReference>
<sequence length="164" mass="17373">MAPKLRQNRARTTRIQDMSAMHRLNRGFTLIELMIVVAIIAILATIALPAYFNYIAKSQATAGLTDIRGGVVVFEERIQNVEGNAVGAPAGPADIGLAPNTDRCSTITVGGNWNAASGQIIRCTLAGSPDIFGQTVTLTRTLQGQWPCSTSIANANHRPNGCGP</sequence>
<keyword evidence="3" id="KW-0281">Fimbrium</keyword>
<dbReference type="Proteomes" id="UP001499959">
    <property type="component" value="Unassembled WGS sequence"/>
</dbReference>
<keyword evidence="4" id="KW-0812">Transmembrane</keyword>
<dbReference type="EMBL" id="BAABJE010000010">
    <property type="protein sequence ID" value="GAA4794266.1"/>
    <property type="molecule type" value="Genomic_DNA"/>
</dbReference>
<organism evidence="5 6">
    <name type="scientific">Lysobacter hankyongensis</name>
    <dbReference type="NCBI Taxonomy" id="1176535"/>
    <lineage>
        <taxon>Bacteria</taxon>
        <taxon>Pseudomonadati</taxon>
        <taxon>Pseudomonadota</taxon>
        <taxon>Gammaproteobacteria</taxon>
        <taxon>Lysobacterales</taxon>
        <taxon>Lysobacteraceae</taxon>
        <taxon>Lysobacter</taxon>
    </lineage>
</organism>
<dbReference type="NCBIfam" id="TIGR02532">
    <property type="entry name" value="IV_pilin_GFxxxE"/>
    <property type="match status" value="1"/>
</dbReference>
<dbReference type="Pfam" id="PF00114">
    <property type="entry name" value="Pilin"/>
    <property type="match status" value="1"/>
</dbReference>
<accession>A0ABP9BHV3</accession>
<evidence type="ECO:0000256" key="4">
    <source>
        <dbReference type="SAM" id="Phobius"/>
    </source>
</evidence>
<dbReference type="SUPFAM" id="SSF54523">
    <property type="entry name" value="Pili subunits"/>
    <property type="match status" value="1"/>
</dbReference>
<keyword evidence="4" id="KW-1133">Transmembrane helix</keyword>
<comment type="similarity">
    <text evidence="1 3">Belongs to the N-Me-Phe pilin family.</text>
</comment>
<name>A0ABP9BHV3_9GAMM</name>
<keyword evidence="4" id="KW-0472">Membrane</keyword>
<dbReference type="InterPro" id="IPR001082">
    <property type="entry name" value="Pilin"/>
</dbReference>
<dbReference type="PROSITE" id="PS00409">
    <property type="entry name" value="PROKAR_NTER_METHYL"/>
    <property type="match status" value="1"/>
</dbReference>
<evidence type="ECO:0000256" key="1">
    <source>
        <dbReference type="ARBA" id="ARBA00005233"/>
    </source>
</evidence>
<dbReference type="InterPro" id="IPR012902">
    <property type="entry name" value="N_methyl_site"/>
</dbReference>
<gene>
    <name evidence="5" type="ORF">GCM10023307_19810</name>
</gene>
<evidence type="ECO:0000313" key="5">
    <source>
        <dbReference type="EMBL" id="GAA4794266.1"/>
    </source>
</evidence>
<reference evidence="6" key="1">
    <citation type="journal article" date="2019" name="Int. J. Syst. Evol. Microbiol.">
        <title>The Global Catalogue of Microorganisms (GCM) 10K type strain sequencing project: providing services to taxonomists for standard genome sequencing and annotation.</title>
        <authorList>
            <consortium name="The Broad Institute Genomics Platform"/>
            <consortium name="The Broad Institute Genome Sequencing Center for Infectious Disease"/>
            <person name="Wu L."/>
            <person name="Ma J."/>
        </authorList>
    </citation>
    <scope>NUCLEOTIDE SEQUENCE [LARGE SCALE GENOMIC DNA]</scope>
    <source>
        <strain evidence="6">JCM 18204</strain>
    </source>
</reference>
<evidence type="ECO:0008006" key="7">
    <source>
        <dbReference type="Google" id="ProtNLM"/>
    </source>
</evidence>
<keyword evidence="2" id="KW-0488">Methylation</keyword>
<feature type="transmembrane region" description="Helical" evidence="4">
    <location>
        <begin position="28"/>
        <end position="52"/>
    </location>
</feature>